<evidence type="ECO:0000259" key="2">
    <source>
        <dbReference type="PROSITE" id="PS50106"/>
    </source>
</evidence>
<organism evidence="3 4">
    <name type="scientific">Daphnia galeata</name>
    <dbReference type="NCBI Taxonomy" id="27404"/>
    <lineage>
        <taxon>Eukaryota</taxon>
        <taxon>Metazoa</taxon>
        <taxon>Ecdysozoa</taxon>
        <taxon>Arthropoda</taxon>
        <taxon>Crustacea</taxon>
        <taxon>Branchiopoda</taxon>
        <taxon>Diplostraca</taxon>
        <taxon>Cladocera</taxon>
        <taxon>Anomopoda</taxon>
        <taxon>Daphniidae</taxon>
        <taxon>Daphnia</taxon>
    </lineage>
</organism>
<dbReference type="SMART" id="SM00228">
    <property type="entry name" value="PDZ"/>
    <property type="match status" value="1"/>
</dbReference>
<sequence>MCGPARSTFQSSRTEGNHYQAPAHHFPRVPATAVPDIEMQVQLISGRATDFEDMEMDQQQQQHNHIGFSQRRNASLQRSQDSGALTDWSGGSRGSPTRQSLHSLERDEQHKYVTVLTVNGGLDQVQPKIENVPAVHHCDLDDFVTVLSVGQRKNSVVDDNDNNEENGPSSIGVGSVCLSLAGFVEEVACVTRRPGQKLGFGLKFDGGNECDLPIQRLFIQSCAEGSPASKVHCSWGRLVEADEIVEIGGVNIRNSLNRLQVVEMLKDSQQDVLSLKIRHYWDDGKRADIMEHLNHFPVVHHPIVIESKLPVTRKVSVRHQQQQERAVDVPEELLIQSVMRQRNKGHHQFTADESPPPVPPRRKRRTKLMNKGSTTGSISKTVICRSLSSDEVLINGNRVAASSAVAIVNTPSKPPRNHRPQHSRSFNATHHTNHKDDLKIKDDTQSIVVQAPATLPRTKEFIGQQPEPKERNRRSILTVNAEDWGIPQPAEVYINLIAEEDKRLMMSIEASSNSSATESESESNSSVSTVVDNWSVLSSSSGGDPFGDFSEHEEFREFYPSEVNRGNQITSSNINDHQVLPDIVNPNESTLSVLIEPPETFLDPGPTSISPSLSNEDNNLHQDASSDSGASSGGSELHLGESDEELRAFQQMESALEKEKLEHECHAISVAPAVEFFNNNNNNNNNLQVSGVIECSESRTQQQQQPMTSDNNNTNAICVPDTQCQQQQQQQPADDDDETLVEPVTCQPEEPVKSRRLENGKKPVESKIDNKNNNNNNSKGGSRLNLNRTPLRSRIPQAVSTPPAPTRLSTSSGPTTTSRSVRPLATNNNRTTTTTTSNIVAPKVVSGKTSSSHVAAASLRHHNNHNNSQNSSRMLLASNRTTTTTPSSVNHQPRLMANSTSSTNLLKSVKPGLAAVSTAQPTITPSASSSSVIQGSKIPRPSCSLSNVGCSSGGQPKSSPSTATARLNTHATSSSSISSSFGSVHRHPSSPSLLLQASSRIGGVKSSLHKSTSRLHLTHNNKGGESSLIRSDLISAH</sequence>
<feature type="compositionally biased region" description="Low complexity" evidence="1">
    <location>
        <begin position="623"/>
        <end position="637"/>
    </location>
</feature>
<feature type="domain" description="PDZ" evidence="2">
    <location>
        <begin position="186"/>
        <end position="272"/>
    </location>
</feature>
<feature type="region of interest" description="Disordered" evidence="1">
    <location>
        <begin position="57"/>
        <end position="106"/>
    </location>
</feature>
<reference evidence="3" key="1">
    <citation type="submission" date="2021-11" db="EMBL/GenBank/DDBJ databases">
        <authorList>
            <person name="Schell T."/>
        </authorList>
    </citation>
    <scope>NUCLEOTIDE SEQUENCE</scope>
    <source>
        <strain evidence="3">M5</strain>
    </source>
</reference>
<name>A0A8J2RQA9_9CRUS</name>
<dbReference type="OrthoDB" id="42382at2759"/>
<feature type="compositionally biased region" description="Basic and acidic residues" evidence="1">
    <location>
        <begin position="750"/>
        <end position="770"/>
    </location>
</feature>
<feature type="region of interest" description="Disordered" evidence="1">
    <location>
        <begin position="1"/>
        <end position="26"/>
    </location>
</feature>
<feature type="region of interest" description="Disordered" evidence="1">
    <location>
        <begin position="723"/>
        <end position="834"/>
    </location>
</feature>
<dbReference type="EMBL" id="CAKKLH010000046">
    <property type="protein sequence ID" value="CAH0100828.1"/>
    <property type="molecule type" value="Genomic_DNA"/>
</dbReference>
<dbReference type="PROSITE" id="PS50106">
    <property type="entry name" value="PDZ"/>
    <property type="match status" value="1"/>
</dbReference>
<proteinExistence type="predicted"/>
<comment type="caution">
    <text evidence="3">The sequence shown here is derived from an EMBL/GenBank/DDBJ whole genome shotgun (WGS) entry which is preliminary data.</text>
</comment>
<feature type="compositionally biased region" description="Low complexity" evidence="1">
    <location>
        <begin position="806"/>
        <end position="834"/>
    </location>
</feature>
<dbReference type="AlphaFoldDB" id="A0A8J2RQA9"/>
<dbReference type="Gene3D" id="2.30.42.10">
    <property type="match status" value="1"/>
</dbReference>
<feature type="compositionally biased region" description="Low complexity" evidence="1">
    <location>
        <begin position="973"/>
        <end position="991"/>
    </location>
</feature>
<feature type="compositionally biased region" description="Polar residues" evidence="1">
    <location>
        <begin position="607"/>
        <end position="617"/>
    </location>
</feature>
<dbReference type="InterPro" id="IPR001478">
    <property type="entry name" value="PDZ"/>
</dbReference>
<feature type="compositionally biased region" description="Polar residues" evidence="1">
    <location>
        <begin position="944"/>
        <end position="972"/>
    </location>
</feature>
<dbReference type="Proteomes" id="UP000789390">
    <property type="component" value="Unassembled WGS sequence"/>
</dbReference>
<feature type="region of interest" description="Disordered" evidence="1">
    <location>
        <begin position="944"/>
        <end position="991"/>
    </location>
</feature>
<gene>
    <name evidence="3" type="ORF">DGAL_LOCUS3116</name>
</gene>
<feature type="region of interest" description="Disordered" evidence="1">
    <location>
        <begin position="597"/>
        <end position="638"/>
    </location>
</feature>
<dbReference type="InterPro" id="IPR036034">
    <property type="entry name" value="PDZ_sf"/>
</dbReference>
<feature type="compositionally biased region" description="Low complexity" evidence="1">
    <location>
        <begin position="723"/>
        <end position="732"/>
    </location>
</feature>
<evidence type="ECO:0000313" key="3">
    <source>
        <dbReference type="EMBL" id="CAH0100828.1"/>
    </source>
</evidence>
<keyword evidence="4" id="KW-1185">Reference proteome</keyword>
<dbReference type="CDD" id="cd00136">
    <property type="entry name" value="PDZ_canonical"/>
    <property type="match status" value="1"/>
</dbReference>
<dbReference type="SUPFAM" id="SSF50156">
    <property type="entry name" value="PDZ domain-like"/>
    <property type="match status" value="1"/>
</dbReference>
<accession>A0A8J2RQA9</accession>
<feature type="region of interest" description="Disordered" evidence="1">
    <location>
        <begin position="343"/>
        <end position="376"/>
    </location>
</feature>
<dbReference type="Pfam" id="PF00595">
    <property type="entry name" value="PDZ"/>
    <property type="match status" value="1"/>
</dbReference>
<protein>
    <recommendedName>
        <fullName evidence="2">PDZ domain-containing protein</fullName>
    </recommendedName>
</protein>
<evidence type="ECO:0000256" key="1">
    <source>
        <dbReference type="SAM" id="MobiDB-lite"/>
    </source>
</evidence>
<feature type="compositionally biased region" description="Low complexity" evidence="1">
    <location>
        <begin position="771"/>
        <end position="787"/>
    </location>
</feature>
<evidence type="ECO:0000313" key="4">
    <source>
        <dbReference type="Proteomes" id="UP000789390"/>
    </source>
</evidence>
<feature type="region of interest" description="Disordered" evidence="1">
    <location>
        <begin position="410"/>
        <end position="433"/>
    </location>
</feature>
<feature type="compositionally biased region" description="Basic residues" evidence="1">
    <location>
        <begin position="1007"/>
        <end position="1019"/>
    </location>
</feature>
<feature type="compositionally biased region" description="Polar residues" evidence="1">
    <location>
        <begin position="70"/>
        <end position="83"/>
    </location>
</feature>
<feature type="region of interest" description="Disordered" evidence="1">
    <location>
        <begin position="1005"/>
        <end position="1037"/>
    </location>
</feature>